<gene>
    <name evidence="2" type="ORF">KC19_8G084600</name>
</gene>
<dbReference type="AlphaFoldDB" id="A0A8T0H141"/>
<organism evidence="2 3">
    <name type="scientific">Ceratodon purpureus</name>
    <name type="common">Fire moss</name>
    <name type="synonym">Dicranum purpureum</name>
    <dbReference type="NCBI Taxonomy" id="3225"/>
    <lineage>
        <taxon>Eukaryota</taxon>
        <taxon>Viridiplantae</taxon>
        <taxon>Streptophyta</taxon>
        <taxon>Embryophyta</taxon>
        <taxon>Bryophyta</taxon>
        <taxon>Bryophytina</taxon>
        <taxon>Bryopsida</taxon>
        <taxon>Dicranidae</taxon>
        <taxon>Pseudoditrichales</taxon>
        <taxon>Ditrichaceae</taxon>
        <taxon>Ceratodon</taxon>
    </lineage>
</organism>
<keyword evidence="3" id="KW-1185">Reference proteome</keyword>
<evidence type="ECO:0000256" key="1">
    <source>
        <dbReference type="SAM" id="SignalP"/>
    </source>
</evidence>
<feature type="chain" id="PRO_5035850367" evidence="1">
    <location>
        <begin position="19"/>
        <end position="50"/>
    </location>
</feature>
<dbReference type="Proteomes" id="UP000822688">
    <property type="component" value="Chromosome 8"/>
</dbReference>
<accession>A0A8T0H141</accession>
<feature type="signal peptide" evidence="1">
    <location>
        <begin position="1"/>
        <end position="18"/>
    </location>
</feature>
<proteinExistence type="predicted"/>
<sequence length="50" mass="5707">MMLLFLFGQSLVVRMLSCKILFGDLSQGFNKLIDSHVLSSNINIFLEFLI</sequence>
<protein>
    <submittedName>
        <fullName evidence="2">Uncharacterized protein</fullName>
    </submittedName>
</protein>
<comment type="caution">
    <text evidence="2">The sequence shown here is derived from an EMBL/GenBank/DDBJ whole genome shotgun (WGS) entry which is preliminary data.</text>
</comment>
<keyword evidence="1" id="KW-0732">Signal</keyword>
<evidence type="ECO:0000313" key="3">
    <source>
        <dbReference type="Proteomes" id="UP000822688"/>
    </source>
</evidence>
<dbReference type="EMBL" id="CM026429">
    <property type="protein sequence ID" value="KAG0564119.1"/>
    <property type="molecule type" value="Genomic_DNA"/>
</dbReference>
<name>A0A8T0H141_CERPU</name>
<evidence type="ECO:0000313" key="2">
    <source>
        <dbReference type="EMBL" id="KAG0564119.1"/>
    </source>
</evidence>
<reference evidence="2" key="1">
    <citation type="submission" date="2020-06" db="EMBL/GenBank/DDBJ databases">
        <title>WGS assembly of Ceratodon purpureus strain R40.</title>
        <authorList>
            <person name="Carey S.B."/>
            <person name="Jenkins J."/>
            <person name="Shu S."/>
            <person name="Lovell J.T."/>
            <person name="Sreedasyam A."/>
            <person name="Maumus F."/>
            <person name="Tiley G.P."/>
            <person name="Fernandez-Pozo N."/>
            <person name="Barry K."/>
            <person name="Chen C."/>
            <person name="Wang M."/>
            <person name="Lipzen A."/>
            <person name="Daum C."/>
            <person name="Saski C.A."/>
            <person name="Payton A.C."/>
            <person name="Mcbreen J.C."/>
            <person name="Conrad R.E."/>
            <person name="Kollar L.M."/>
            <person name="Olsson S."/>
            <person name="Huttunen S."/>
            <person name="Landis J.B."/>
            <person name="Wickett N.J."/>
            <person name="Johnson M.G."/>
            <person name="Rensing S.A."/>
            <person name="Grimwood J."/>
            <person name="Schmutz J."/>
            <person name="Mcdaniel S.F."/>
        </authorList>
    </citation>
    <scope>NUCLEOTIDE SEQUENCE</scope>
    <source>
        <strain evidence="2">R40</strain>
    </source>
</reference>